<dbReference type="Proteomes" id="UP001190640">
    <property type="component" value="Chromosome 1"/>
</dbReference>
<dbReference type="AlphaFoldDB" id="A0AA97L3A1"/>
<protein>
    <submittedName>
        <fullName evidence="3">Uncharacterized protein LOC129331833</fullName>
    </submittedName>
</protein>
<reference evidence="3" key="1">
    <citation type="submission" date="2025-08" db="UniProtKB">
        <authorList>
            <consortium name="RefSeq"/>
        </authorList>
    </citation>
    <scope>IDENTIFICATION</scope>
    <source>
        <tissue evidence="3">Blood</tissue>
    </source>
</reference>
<name>A0AA97L3A1_EUBMA</name>
<evidence type="ECO:0000313" key="2">
    <source>
        <dbReference type="Proteomes" id="UP001190640"/>
    </source>
</evidence>
<dbReference type="GeneID" id="129331833"/>
<feature type="region of interest" description="Disordered" evidence="1">
    <location>
        <begin position="319"/>
        <end position="388"/>
    </location>
</feature>
<keyword evidence="2" id="KW-1185">Reference proteome</keyword>
<gene>
    <name evidence="3" type="primary">LOC129331833</name>
</gene>
<feature type="region of interest" description="Disordered" evidence="1">
    <location>
        <begin position="55"/>
        <end position="76"/>
    </location>
</feature>
<proteinExistence type="predicted"/>
<dbReference type="KEGG" id="emc:129331833"/>
<sequence length="388" mass="41975">MLFGNSGLLSNCRRQTGVRILSSHDSDILLPITFPMPKPDQTDSKAVPVRDPLFDPYASPGSQGLESLEPVPRGDSSSVTTIYTLAPSNADTRPRATAAPLFNLPTPTQWGARPRETRERRASTMFTQLQLDSRRSLESIPEQTGGRPWLFWNRTTEQTEWETYRRGALSWDYAEVTPWSGQQDVSEHQWVQLQSRTIAIDSGISAITGLTKGVLAARSQEEQGLETPLPWQQTLTMGPPPETIPTSQTMGDVGSTELREEETTDRVQLLENRLLNMEESSANAVHLLSVLVAGDRGRVPPTGLPDISQSLAYLQNQLWPQQPPETGDDDSVTGEGPGPDDPCPDQSIVPGDVGTGGGGGEPCPEDPRPDRPIIPTGNGNGGGGGEPG</sequence>
<dbReference type="RefSeq" id="XP_054838427.1">
    <property type="nucleotide sequence ID" value="XM_054982452.1"/>
</dbReference>
<feature type="region of interest" description="Disordered" evidence="1">
    <location>
        <begin position="224"/>
        <end position="252"/>
    </location>
</feature>
<evidence type="ECO:0000313" key="3">
    <source>
        <dbReference type="RefSeq" id="XP_054838427.1"/>
    </source>
</evidence>
<organism evidence="2 3">
    <name type="scientific">Eublepharis macularius</name>
    <name type="common">Leopard gecko</name>
    <name type="synonym">Cyrtodactylus macularius</name>
    <dbReference type="NCBI Taxonomy" id="481883"/>
    <lineage>
        <taxon>Eukaryota</taxon>
        <taxon>Metazoa</taxon>
        <taxon>Chordata</taxon>
        <taxon>Craniata</taxon>
        <taxon>Vertebrata</taxon>
        <taxon>Euteleostomi</taxon>
        <taxon>Lepidosauria</taxon>
        <taxon>Squamata</taxon>
        <taxon>Bifurcata</taxon>
        <taxon>Gekkota</taxon>
        <taxon>Eublepharidae</taxon>
        <taxon>Eublepharinae</taxon>
        <taxon>Eublepharis</taxon>
    </lineage>
</organism>
<evidence type="ECO:0000256" key="1">
    <source>
        <dbReference type="SAM" id="MobiDB-lite"/>
    </source>
</evidence>
<accession>A0AA97L3A1</accession>
<feature type="compositionally biased region" description="Gly residues" evidence="1">
    <location>
        <begin position="378"/>
        <end position="388"/>
    </location>
</feature>